<name>A0ABU8F7F9_9BACI</name>
<reference evidence="1 2" key="1">
    <citation type="submission" date="2024-01" db="EMBL/GenBank/DDBJ databases">
        <title>Seven novel Bacillus-like species.</title>
        <authorList>
            <person name="Liu G."/>
        </authorList>
    </citation>
    <scope>NUCLEOTIDE SEQUENCE [LARGE SCALE GENOMIC DNA]</scope>
    <source>
        <strain evidence="1 2">FJAT-51614</strain>
    </source>
</reference>
<protein>
    <submittedName>
        <fullName evidence="1">Uncharacterized protein</fullName>
    </submittedName>
</protein>
<keyword evidence="2" id="KW-1185">Reference proteome</keyword>
<dbReference type="Proteomes" id="UP001364890">
    <property type="component" value="Unassembled WGS sequence"/>
</dbReference>
<accession>A0ABU8F7F9</accession>
<dbReference type="RefSeq" id="WP_336498510.1">
    <property type="nucleotide sequence ID" value="NZ_JBAWSY010000013.1"/>
</dbReference>
<gene>
    <name evidence="1" type="ORF">WAX74_15070</name>
</gene>
<dbReference type="EMBL" id="JBAWSY010000013">
    <property type="protein sequence ID" value="MEI4770942.1"/>
    <property type="molecule type" value="Genomic_DNA"/>
</dbReference>
<proteinExistence type="predicted"/>
<evidence type="ECO:0000313" key="2">
    <source>
        <dbReference type="Proteomes" id="UP001364890"/>
    </source>
</evidence>
<sequence>MFKKLSILVLLVTVVILPLNFANNLFGTTVLVAEAAASDFTDGKKIDFIEKIETGETGNYDSVWTETQGQSKAGTVIFKIKPSASSSWDTSKKLTLSSYTLKDRNMATPKQEVIDDYVLAYVYITNPTTAVFAKLKTQNGEYGEDPFEYEAVYVAGRDLTKPTSTTSTPTSPSVAKKVYWDGIELRKGQIGKININKPINVWKRDGGKLVFERVLKKGEQYRVYTYDTKFGGQYGLGGGLFVTKLGSHITYKTPPKSKLLELNN</sequence>
<comment type="caution">
    <text evidence="1">The sequence shown here is derived from an EMBL/GenBank/DDBJ whole genome shotgun (WGS) entry which is preliminary data.</text>
</comment>
<organism evidence="1 2">
    <name type="scientific">Psychrobacillus mangrovi</name>
    <dbReference type="NCBI Taxonomy" id="3117745"/>
    <lineage>
        <taxon>Bacteria</taxon>
        <taxon>Bacillati</taxon>
        <taxon>Bacillota</taxon>
        <taxon>Bacilli</taxon>
        <taxon>Bacillales</taxon>
        <taxon>Bacillaceae</taxon>
        <taxon>Psychrobacillus</taxon>
    </lineage>
</organism>
<evidence type="ECO:0000313" key="1">
    <source>
        <dbReference type="EMBL" id="MEI4770942.1"/>
    </source>
</evidence>